<evidence type="ECO:0000313" key="4">
    <source>
        <dbReference type="Proteomes" id="UP000807353"/>
    </source>
</evidence>
<evidence type="ECO:0000259" key="2">
    <source>
        <dbReference type="Pfam" id="PF03235"/>
    </source>
</evidence>
<evidence type="ECO:0000313" key="3">
    <source>
        <dbReference type="EMBL" id="KAF9464475.1"/>
    </source>
</evidence>
<reference evidence="3" key="1">
    <citation type="submission" date="2020-11" db="EMBL/GenBank/DDBJ databases">
        <authorList>
            <consortium name="DOE Joint Genome Institute"/>
            <person name="Ahrendt S."/>
            <person name="Riley R."/>
            <person name="Andreopoulos W."/>
            <person name="Labutti K."/>
            <person name="Pangilinan J."/>
            <person name="Ruiz-Duenas F.J."/>
            <person name="Barrasa J.M."/>
            <person name="Sanchez-Garcia M."/>
            <person name="Camarero S."/>
            <person name="Miyauchi S."/>
            <person name="Serrano A."/>
            <person name="Linde D."/>
            <person name="Babiker R."/>
            <person name="Drula E."/>
            <person name="Ayuso-Fernandez I."/>
            <person name="Pacheco R."/>
            <person name="Padilla G."/>
            <person name="Ferreira P."/>
            <person name="Barriuso J."/>
            <person name="Kellner H."/>
            <person name="Castanera R."/>
            <person name="Alfaro M."/>
            <person name="Ramirez L."/>
            <person name="Pisabarro A.G."/>
            <person name="Kuo A."/>
            <person name="Tritt A."/>
            <person name="Lipzen A."/>
            <person name="He G."/>
            <person name="Yan M."/>
            <person name="Ng V."/>
            <person name="Cullen D."/>
            <person name="Martin F."/>
            <person name="Rosso M.-N."/>
            <person name="Henrissat B."/>
            <person name="Hibbett D."/>
            <person name="Martinez A.T."/>
            <person name="Grigoriev I.V."/>
        </authorList>
    </citation>
    <scope>NUCLEOTIDE SEQUENCE</scope>
    <source>
        <strain evidence="3">CBS 247.69</strain>
    </source>
</reference>
<organism evidence="3 4">
    <name type="scientific">Collybia nuda</name>
    <dbReference type="NCBI Taxonomy" id="64659"/>
    <lineage>
        <taxon>Eukaryota</taxon>
        <taxon>Fungi</taxon>
        <taxon>Dikarya</taxon>
        <taxon>Basidiomycota</taxon>
        <taxon>Agaricomycotina</taxon>
        <taxon>Agaricomycetes</taxon>
        <taxon>Agaricomycetidae</taxon>
        <taxon>Agaricales</taxon>
        <taxon>Tricholomatineae</taxon>
        <taxon>Clitocybaceae</taxon>
        <taxon>Collybia</taxon>
    </lineage>
</organism>
<dbReference type="OrthoDB" id="5419821at2759"/>
<dbReference type="PANTHER" id="PTHR39639:SF1">
    <property type="entry name" value="DUF262 DOMAIN-CONTAINING PROTEIN"/>
    <property type="match status" value="1"/>
</dbReference>
<comment type="caution">
    <text evidence="3">The sequence shown here is derived from an EMBL/GenBank/DDBJ whole genome shotgun (WGS) entry which is preliminary data.</text>
</comment>
<gene>
    <name evidence="3" type="ORF">BDZ94DRAFT_1297230</name>
</gene>
<evidence type="ECO:0000256" key="1">
    <source>
        <dbReference type="SAM" id="MobiDB-lite"/>
    </source>
</evidence>
<name>A0A9P5Y961_9AGAR</name>
<keyword evidence="4" id="KW-1185">Reference proteome</keyword>
<dbReference type="Pfam" id="PF03235">
    <property type="entry name" value="GmrSD_N"/>
    <property type="match status" value="1"/>
</dbReference>
<dbReference type="EMBL" id="MU150254">
    <property type="protein sequence ID" value="KAF9464475.1"/>
    <property type="molecule type" value="Genomic_DNA"/>
</dbReference>
<feature type="domain" description="GmrSD restriction endonucleases N-terminal" evidence="2">
    <location>
        <begin position="37"/>
        <end position="121"/>
    </location>
</feature>
<feature type="region of interest" description="Disordered" evidence="1">
    <location>
        <begin position="353"/>
        <end position="396"/>
    </location>
</feature>
<protein>
    <recommendedName>
        <fullName evidence="2">GmrSD restriction endonucleases N-terminal domain-containing protein</fullName>
    </recommendedName>
</protein>
<proteinExistence type="predicted"/>
<dbReference type="Proteomes" id="UP000807353">
    <property type="component" value="Unassembled WGS sequence"/>
</dbReference>
<dbReference type="PANTHER" id="PTHR39639">
    <property type="entry name" value="CHROMOSOME 16, WHOLE GENOME SHOTGUN SEQUENCE"/>
    <property type="match status" value="1"/>
</dbReference>
<accession>A0A9P5Y961</accession>
<sequence length="396" mass="45593">MSLKYAVNSNKLRPKYILLANYTRYSLSALIHEGVIDLNPPYQRDVVWPETKQIGLIDSIFRNYYVPPIIFAVRPDEDGEEIRICVDGKQRLTSIQKFFDGQIPHRDAMTKKLWWYTTSESAKGVRSEVPENFKTDFAAKQVTCVEYHGLTPGAERDIFQRVQLGMALTAAEKMQAISSPWATWISHLESKHVQVEGGLSEVLDWDTKRGRDFQNIAYLVYCCDGLPDMENIPTAAKMEKWLSRVDPPSQNFKNEIEEVLREFWNIAANPELNAGLKKIGKRLAPVEFIFIGALLYVLRKRTIEEKSRAIYNLRTNIRAEYKDIRNNSTVGKSLWGHINDLEASPTHALFREQNEIVRGKKKRKADAGDEEDEYRPEPMRNLGKTPKTRSKQPRMG</sequence>
<dbReference type="InterPro" id="IPR004919">
    <property type="entry name" value="GmrSD_N"/>
</dbReference>
<feature type="compositionally biased region" description="Basic residues" evidence="1">
    <location>
        <begin position="386"/>
        <end position="396"/>
    </location>
</feature>
<dbReference type="AlphaFoldDB" id="A0A9P5Y961"/>